<accession>A0A4R0NJ17</accession>
<protein>
    <submittedName>
        <fullName evidence="3">DUF4832 domain-containing protein</fullName>
    </submittedName>
</protein>
<feature type="domain" description="DUF4874" evidence="2">
    <location>
        <begin position="62"/>
        <end position="221"/>
    </location>
</feature>
<organism evidence="3 4">
    <name type="scientific">Pedobacter psychroterrae</name>
    <dbReference type="NCBI Taxonomy" id="2530453"/>
    <lineage>
        <taxon>Bacteria</taxon>
        <taxon>Pseudomonadati</taxon>
        <taxon>Bacteroidota</taxon>
        <taxon>Sphingobacteriia</taxon>
        <taxon>Sphingobacteriales</taxon>
        <taxon>Sphingobacteriaceae</taxon>
        <taxon>Pedobacter</taxon>
    </lineage>
</organism>
<dbReference type="AlphaFoldDB" id="A0A4R0NJ17"/>
<gene>
    <name evidence="3" type="ORF">EZ437_14900</name>
</gene>
<proteinExistence type="predicted"/>
<dbReference type="Pfam" id="PF16173">
    <property type="entry name" value="DUF4874"/>
    <property type="match status" value="1"/>
</dbReference>
<dbReference type="OrthoDB" id="9760654at2"/>
<sequence length="468" mass="51675">MAFILNKHVMKRKSRFGRLMMYGAGFVLLMSIAFACSKKKDGPAAEPEPGVKYEASSEIFPNTERGFAKTMTVQSGGAPLNLVQLNTFRAQNISLVVRVFYFNAYKDKALDAAELTLIQTDLDNLRQAGLKGVVRFAYTDQIDGTDAPLAIVQQHMDQLKPIFEANKDVIAFVQAGFIGAWGEWHNSSNGLATPDNKKIVLEKLLSVLPKELMVQVRTPVYKQGVFNTTNPLTKAQGYSTENIARVGHHNDCFLSSTDDYGTYLNIATEKQYISNEALYVPVGGETCPPLAGFSPTCIEGRTQMKLLKWTYINIDYYIPTINAWKASGCFEEFQRSLGYRFSMMSSSFATEASGSFKMNLQLINNGYAPLYNKKIASLVLKNKVSGAFYTAPLAYDMRESKPGVAVTLDESVSLSGIPAGDYALYLRVADQAASLKDRIDYAVRFANAGTWTTDNGGMNDLKSSLKIN</sequence>
<dbReference type="Pfam" id="PF16116">
    <property type="entry name" value="DUF4832"/>
    <property type="match status" value="1"/>
</dbReference>
<reference evidence="3 4" key="1">
    <citation type="submission" date="2019-02" db="EMBL/GenBank/DDBJ databases">
        <title>Pedobacter sp. RP-1-14 sp. nov., isolated from Arctic soil.</title>
        <authorList>
            <person name="Dahal R.H."/>
        </authorList>
    </citation>
    <scope>NUCLEOTIDE SEQUENCE [LARGE SCALE GENOMIC DNA]</scope>
    <source>
        <strain evidence="3 4">RP-1-14</strain>
    </source>
</reference>
<dbReference type="InterPro" id="IPR032379">
    <property type="entry name" value="DUF4874"/>
</dbReference>
<dbReference type="RefSeq" id="WP_131596855.1">
    <property type="nucleotide sequence ID" value="NZ_SJSL01000003.1"/>
</dbReference>
<evidence type="ECO:0000313" key="4">
    <source>
        <dbReference type="Proteomes" id="UP000293347"/>
    </source>
</evidence>
<dbReference type="EMBL" id="SJSL01000003">
    <property type="protein sequence ID" value="TCD00506.1"/>
    <property type="molecule type" value="Genomic_DNA"/>
</dbReference>
<comment type="caution">
    <text evidence="3">The sequence shown here is derived from an EMBL/GenBank/DDBJ whole genome shotgun (WGS) entry which is preliminary data.</text>
</comment>
<keyword evidence="4" id="KW-1185">Reference proteome</keyword>
<dbReference type="InterPro" id="IPR032267">
    <property type="entry name" value="DUF4832"/>
</dbReference>
<feature type="domain" description="DUF4832" evidence="1">
    <location>
        <begin position="245"/>
        <end position="447"/>
    </location>
</feature>
<name>A0A4R0NJ17_9SPHI</name>
<evidence type="ECO:0000259" key="2">
    <source>
        <dbReference type="Pfam" id="PF16173"/>
    </source>
</evidence>
<evidence type="ECO:0000313" key="3">
    <source>
        <dbReference type="EMBL" id="TCD00506.1"/>
    </source>
</evidence>
<dbReference type="Proteomes" id="UP000293347">
    <property type="component" value="Unassembled WGS sequence"/>
</dbReference>
<evidence type="ECO:0000259" key="1">
    <source>
        <dbReference type="Pfam" id="PF16116"/>
    </source>
</evidence>